<dbReference type="Proteomes" id="UP000177029">
    <property type="component" value="Unassembled WGS sequence"/>
</dbReference>
<reference evidence="1 2" key="1">
    <citation type="journal article" date="2016" name="Nat. Commun.">
        <title>Thousands of microbial genomes shed light on interconnected biogeochemical processes in an aquifer system.</title>
        <authorList>
            <person name="Anantharaman K."/>
            <person name="Brown C.T."/>
            <person name="Hug L.A."/>
            <person name="Sharon I."/>
            <person name="Castelle C.J."/>
            <person name="Probst A.J."/>
            <person name="Thomas B.C."/>
            <person name="Singh A."/>
            <person name="Wilkins M.J."/>
            <person name="Karaoz U."/>
            <person name="Brodie E.L."/>
            <person name="Williams K.H."/>
            <person name="Hubbard S.S."/>
            <person name="Banfield J.F."/>
        </authorList>
    </citation>
    <scope>NUCLEOTIDE SEQUENCE [LARGE SCALE GENOMIC DNA]</scope>
</reference>
<comment type="caution">
    <text evidence="1">The sequence shown here is derived from an EMBL/GenBank/DDBJ whole genome shotgun (WGS) entry which is preliminary data.</text>
</comment>
<dbReference type="AlphaFoldDB" id="A0A1F8DR60"/>
<organism evidence="1 2">
    <name type="scientific">Candidatus Wolfebacteria bacterium RIFCSPHIGHO2_01_FULL_48_22</name>
    <dbReference type="NCBI Taxonomy" id="1802555"/>
    <lineage>
        <taxon>Bacteria</taxon>
        <taxon>Candidatus Wolfeibacteriota</taxon>
    </lineage>
</organism>
<evidence type="ECO:0008006" key="3">
    <source>
        <dbReference type="Google" id="ProtNLM"/>
    </source>
</evidence>
<dbReference type="CDD" id="cd22784">
    <property type="entry name" value="DPBB_MltA_YuiC-like"/>
    <property type="match status" value="1"/>
</dbReference>
<name>A0A1F8DR60_9BACT</name>
<dbReference type="EMBL" id="MGIP01000026">
    <property type="protein sequence ID" value="OGM90328.1"/>
    <property type="molecule type" value="Genomic_DNA"/>
</dbReference>
<dbReference type="STRING" id="1802555.A2755_04015"/>
<gene>
    <name evidence="1" type="ORF">A2755_04015</name>
</gene>
<evidence type="ECO:0000313" key="2">
    <source>
        <dbReference type="Proteomes" id="UP000177029"/>
    </source>
</evidence>
<proteinExistence type="predicted"/>
<sequence length="177" mass="19451">MGKRIILASIGALGLVLTLMQAHSIGFYLDRLYSLAGLQTEAEELVPLAELALATSASDSAGEQVVIYRKKQFASATEQAAKEIRVWATAYTSHPMETDDTPFVTASGSIVRDGIVASNFLPMGSKLKIPALYGDKVFVVEDRMNTRYNNTNTIDIWFESRADALQFGRRSLVMELL</sequence>
<evidence type="ECO:0000313" key="1">
    <source>
        <dbReference type="EMBL" id="OGM90328.1"/>
    </source>
</evidence>
<accession>A0A1F8DR60</accession>
<protein>
    <recommendedName>
        <fullName evidence="3">3D domain-containing protein</fullName>
    </recommendedName>
</protein>